<dbReference type="OrthoDB" id="6252103at2759"/>
<organism evidence="1 2">
    <name type="scientific">Streblomastix strix</name>
    <dbReference type="NCBI Taxonomy" id="222440"/>
    <lineage>
        <taxon>Eukaryota</taxon>
        <taxon>Metamonada</taxon>
        <taxon>Preaxostyla</taxon>
        <taxon>Oxymonadida</taxon>
        <taxon>Streblomastigidae</taxon>
        <taxon>Streblomastix</taxon>
    </lineage>
</organism>
<dbReference type="SUPFAM" id="SSF50978">
    <property type="entry name" value="WD40 repeat-like"/>
    <property type="match status" value="1"/>
</dbReference>
<accession>A0A5J4VZC6</accession>
<dbReference type="InterPro" id="IPR036322">
    <property type="entry name" value="WD40_repeat_dom_sf"/>
</dbReference>
<evidence type="ECO:0000313" key="1">
    <source>
        <dbReference type="EMBL" id="KAA6387623.1"/>
    </source>
</evidence>
<gene>
    <name evidence="1" type="ORF">EZS28_016850</name>
</gene>
<name>A0A5J4VZC6_9EUKA</name>
<proteinExistence type="predicted"/>
<protein>
    <submittedName>
        <fullName evidence="1">Uncharacterized protein</fullName>
    </submittedName>
</protein>
<dbReference type="Proteomes" id="UP000324800">
    <property type="component" value="Unassembled WGS sequence"/>
</dbReference>
<sequence length="126" mass="14062">MEHSIVEHIDFAELYQSSLCKGIRGIVLVQSTSEIFASCGYSVIYGWSQEKIRSFGPEFRRIQHVIGDVYKKVSSITTYQNSPAIVSGVSEGQVRLWKVSLDSQQIVAMRKKYLVALTAVCNAGRS</sequence>
<dbReference type="AlphaFoldDB" id="A0A5J4VZC6"/>
<evidence type="ECO:0000313" key="2">
    <source>
        <dbReference type="Proteomes" id="UP000324800"/>
    </source>
</evidence>
<reference evidence="1 2" key="1">
    <citation type="submission" date="2019-03" db="EMBL/GenBank/DDBJ databases">
        <title>Single cell metagenomics reveals metabolic interactions within the superorganism composed of flagellate Streblomastix strix and complex community of Bacteroidetes bacteria on its surface.</title>
        <authorList>
            <person name="Treitli S.C."/>
            <person name="Kolisko M."/>
            <person name="Husnik F."/>
            <person name="Keeling P."/>
            <person name="Hampl V."/>
        </authorList>
    </citation>
    <scope>NUCLEOTIDE SEQUENCE [LARGE SCALE GENOMIC DNA]</scope>
    <source>
        <strain evidence="1">ST1C</strain>
    </source>
</reference>
<dbReference type="EMBL" id="SNRW01004301">
    <property type="protein sequence ID" value="KAA6387623.1"/>
    <property type="molecule type" value="Genomic_DNA"/>
</dbReference>
<comment type="caution">
    <text evidence="1">The sequence shown here is derived from an EMBL/GenBank/DDBJ whole genome shotgun (WGS) entry which is preliminary data.</text>
</comment>